<gene>
    <name evidence="2" type="ORF">CA54_39820</name>
</gene>
<name>A0A5C6B8Z2_9PLAN</name>
<dbReference type="Proteomes" id="UP000320735">
    <property type="component" value="Unassembled WGS sequence"/>
</dbReference>
<evidence type="ECO:0000313" key="3">
    <source>
        <dbReference type="Proteomes" id="UP000320735"/>
    </source>
</evidence>
<comment type="caution">
    <text evidence="2">The sequence shown here is derived from an EMBL/GenBank/DDBJ whole genome shotgun (WGS) entry which is preliminary data.</text>
</comment>
<organism evidence="2 3">
    <name type="scientific">Symmachiella macrocystis</name>
    <dbReference type="NCBI Taxonomy" id="2527985"/>
    <lineage>
        <taxon>Bacteria</taxon>
        <taxon>Pseudomonadati</taxon>
        <taxon>Planctomycetota</taxon>
        <taxon>Planctomycetia</taxon>
        <taxon>Planctomycetales</taxon>
        <taxon>Planctomycetaceae</taxon>
        <taxon>Symmachiella</taxon>
    </lineage>
</organism>
<keyword evidence="1" id="KW-0472">Membrane</keyword>
<reference evidence="2 3" key="1">
    <citation type="submission" date="2019-02" db="EMBL/GenBank/DDBJ databases">
        <title>Deep-cultivation of Planctomycetes and their phenomic and genomic characterization uncovers novel biology.</title>
        <authorList>
            <person name="Wiegand S."/>
            <person name="Jogler M."/>
            <person name="Boedeker C."/>
            <person name="Pinto D."/>
            <person name="Vollmers J."/>
            <person name="Rivas-Marin E."/>
            <person name="Kohn T."/>
            <person name="Peeters S.H."/>
            <person name="Heuer A."/>
            <person name="Rast P."/>
            <person name="Oberbeckmann S."/>
            <person name="Bunk B."/>
            <person name="Jeske O."/>
            <person name="Meyerdierks A."/>
            <person name="Storesund J.E."/>
            <person name="Kallscheuer N."/>
            <person name="Luecker S."/>
            <person name="Lage O.M."/>
            <person name="Pohl T."/>
            <person name="Merkel B.J."/>
            <person name="Hornburger P."/>
            <person name="Mueller R.-W."/>
            <person name="Bruemmer F."/>
            <person name="Labrenz M."/>
            <person name="Spormann A.M."/>
            <person name="Op Den Camp H."/>
            <person name="Overmann J."/>
            <person name="Amann R."/>
            <person name="Jetten M.S.M."/>
            <person name="Mascher T."/>
            <person name="Medema M.H."/>
            <person name="Devos D.P."/>
            <person name="Kaster A.-K."/>
            <person name="Ovreas L."/>
            <person name="Rohde M."/>
            <person name="Galperin M.Y."/>
            <person name="Jogler C."/>
        </authorList>
    </citation>
    <scope>NUCLEOTIDE SEQUENCE [LARGE SCALE GENOMIC DNA]</scope>
    <source>
        <strain evidence="2 3">CA54</strain>
    </source>
</reference>
<keyword evidence="1" id="KW-0812">Transmembrane</keyword>
<keyword evidence="1" id="KW-1133">Transmembrane helix</keyword>
<accession>A0A5C6B8Z2</accession>
<sequence>MIMIWSHVCYLTFSILITVLVGRTLHKHGRLFLIDIFAGNISTADAVNHLLLVGYYLTNIALVSLGIRYGGEADTPQSFVELLSYKVGWVMVILGGMHFFNLIVLFSIRWPDKATATLESLACGVETPANCRPQGS</sequence>
<evidence type="ECO:0000256" key="1">
    <source>
        <dbReference type="SAM" id="Phobius"/>
    </source>
</evidence>
<protein>
    <submittedName>
        <fullName evidence="2">Uncharacterized protein</fullName>
    </submittedName>
</protein>
<feature type="transmembrane region" description="Helical" evidence="1">
    <location>
        <begin position="6"/>
        <end position="25"/>
    </location>
</feature>
<dbReference type="EMBL" id="SJPP01000002">
    <property type="protein sequence ID" value="TWU08745.1"/>
    <property type="molecule type" value="Genomic_DNA"/>
</dbReference>
<proteinExistence type="predicted"/>
<keyword evidence="3" id="KW-1185">Reference proteome</keyword>
<feature type="transmembrane region" description="Helical" evidence="1">
    <location>
        <begin position="46"/>
        <end position="67"/>
    </location>
</feature>
<dbReference type="AlphaFoldDB" id="A0A5C6B8Z2"/>
<dbReference type="RefSeq" id="WP_197532608.1">
    <property type="nucleotide sequence ID" value="NZ_SJPP01000002.1"/>
</dbReference>
<feature type="transmembrane region" description="Helical" evidence="1">
    <location>
        <begin position="87"/>
        <end position="108"/>
    </location>
</feature>
<evidence type="ECO:0000313" key="2">
    <source>
        <dbReference type="EMBL" id="TWU08745.1"/>
    </source>
</evidence>